<dbReference type="EMBL" id="QKYT01000268">
    <property type="protein sequence ID" value="RIA88333.1"/>
    <property type="molecule type" value="Genomic_DNA"/>
</dbReference>
<evidence type="ECO:0000313" key="3">
    <source>
        <dbReference type="Proteomes" id="UP000265703"/>
    </source>
</evidence>
<dbReference type="InterPro" id="IPR011009">
    <property type="entry name" value="Kinase-like_dom_sf"/>
</dbReference>
<dbReference type="Pfam" id="PF07714">
    <property type="entry name" value="PK_Tyr_Ser-Thr"/>
    <property type="match status" value="1"/>
</dbReference>
<dbReference type="GO" id="GO:0004674">
    <property type="term" value="F:protein serine/threonine kinase activity"/>
    <property type="evidence" value="ECO:0007669"/>
    <property type="project" value="TreeGrafter"/>
</dbReference>
<evidence type="ECO:0000313" key="2">
    <source>
        <dbReference type="EMBL" id="RIA88333.1"/>
    </source>
</evidence>
<dbReference type="GO" id="GO:0005524">
    <property type="term" value="F:ATP binding"/>
    <property type="evidence" value="ECO:0007669"/>
    <property type="project" value="InterPro"/>
</dbReference>
<dbReference type="Pfam" id="PF13921">
    <property type="entry name" value="Myb_DNA-bind_6"/>
    <property type="match status" value="1"/>
</dbReference>
<dbReference type="OrthoDB" id="10261027at2759"/>
<dbReference type="InterPro" id="IPR000719">
    <property type="entry name" value="Prot_kinase_dom"/>
</dbReference>
<keyword evidence="3" id="KW-1185">Reference proteome</keyword>
<dbReference type="InterPro" id="IPR001245">
    <property type="entry name" value="Ser-Thr/Tyr_kinase_cat_dom"/>
</dbReference>
<dbReference type="Gene3D" id="1.10.510.10">
    <property type="entry name" value="Transferase(Phosphotransferase) domain 1"/>
    <property type="match status" value="1"/>
</dbReference>
<dbReference type="PROSITE" id="PS50011">
    <property type="entry name" value="PROTEIN_KINASE_DOM"/>
    <property type="match status" value="1"/>
</dbReference>
<protein>
    <submittedName>
        <fullName evidence="2">Kinase-like domain-containing protein</fullName>
    </submittedName>
</protein>
<gene>
    <name evidence="2" type="ORF">C1645_775181</name>
</gene>
<name>A0A397SQC4_9GLOM</name>
<dbReference type="SUPFAM" id="SSF56112">
    <property type="entry name" value="Protein kinase-like (PK-like)"/>
    <property type="match status" value="1"/>
</dbReference>
<comment type="caution">
    <text evidence="2">The sequence shown here is derived from an EMBL/GenBank/DDBJ whole genome shotgun (WGS) entry which is preliminary data.</text>
</comment>
<dbReference type="SUPFAM" id="SSF46689">
    <property type="entry name" value="Homeodomain-like"/>
    <property type="match status" value="1"/>
</dbReference>
<keyword evidence="2" id="KW-0418">Kinase</keyword>
<evidence type="ECO:0000259" key="1">
    <source>
        <dbReference type="PROSITE" id="PS50011"/>
    </source>
</evidence>
<feature type="domain" description="Protein kinase" evidence="1">
    <location>
        <begin position="25"/>
        <end position="279"/>
    </location>
</feature>
<dbReference type="STRING" id="658196.A0A397SQC4"/>
<dbReference type="Proteomes" id="UP000265703">
    <property type="component" value="Unassembled WGS sequence"/>
</dbReference>
<dbReference type="InterPro" id="IPR009057">
    <property type="entry name" value="Homeodomain-like_sf"/>
</dbReference>
<proteinExistence type="predicted"/>
<sequence length="401" mass="47074">MTSTNELIDKEVANGSIALFEYNEFSDVKKVANGAFGTVYRTYWKCEIELALKEIDIPVKDNVNRFLRELKSLIEVSSHPNINKFLGITKEPSSNNYIMVLEYANQGNLREYLKNNFKSLQWNDKARMAVDIASGLRWLHSKEIIHRDLHSKNILIHNNRLLIADFGLSKQLSGEITSDSTDDGMVPYIDPQCYKVDKYVRDKKSDIYSLGVLLWEIASGYPPFLDISYFAVIRKISDGDREQLIEDAPLEYTNLYQKCWDENPNLRPNLIDVLMTLLLLPLETFDIDIKIIKLVELMEEYGILYNRYVWISDKIKKFTPKQIRQRWVNVLNPKLCHKPLNEYEKSFIIQWVENNKADYPLIPWKILISAMKDEFGNLRSENMVKNFWYFWNRKSKSGNIR</sequence>
<keyword evidence="2" id="KW-0808">Transferase</keyword>
<dbReference type="AlphaFoldDB" id="A0A397SQC4"/>
<reference evidence="2 3" key="1">
    <citation type="submission" date="2018-06" db="EMBL/GenBank/DDBJ databases">
        <title>Comparative genomics reveals the genomic features of Rhizophagus irregularis, R. cerebriforme, R. diaphanum and Gigaspora rosea, and their symbiotic lifestyle signature.</title>
        <authorList>
            <person name="Morin E."/>
            <person name="San Clemente H."/>
            <person name="Chen E.C.H."/>
            <person name="De La Providencia I."/>
            <person name="Hainaut M."/>
            <person name="Kuo A."/>
            <person name="Kohler A."/>
            <person name="Murat C."/>
            <person name="Tang N."/>
            <person name="Roy S."/>
            <person name="Loubradou J."/>
            <person name="Henrissat B."/>
            <person name="Grigoriev I.V."/>
            <person name="Corradi N."/>
            <person name="Roux C."/>
            <person name="Martin F.M."/>
        </authorList>
    </citation>
    <scope>NUCLEOTIDE SEQUENCE [LARGE SCALE GENOMIC DNA]</scope>
    <source>
        <strain evidence="2 3">DAOM 227022</strain>
    </source>
</reference>
<dbReference type="Gene3D" id="1.10.10.60">
    <property type="entry name" value="Homeodomain-like"/>
    <property type="match status" value="1"/>
</dbReference>
<dbReference type="InterPro" id="IPR051681">
    <property type="entry name" value="Ser/Thr_Kinases-Pseudokinases"/>
</dbReference>
<dbReference type="PANTHER" id="PTHR44329">
    <property type="entry name" value="SERINE/THREONINE-PROTEIN KINASE TNNI3K-RELATED"/>
    <property type="match status" value="1"/>
</dbReference>
<dbReference type="PRINTS" id="PR00109">
    <property type="entry name" value="TYRKINASE"/>
</dbReference>
<organism evidence="2 3">
    <name type="scientific">Glomus cerebriforme</name>
    <dbReference type="NCBI Taxonomy" id="658196"/>
    <lineage>
        <taxon>Eukaryota</taxon>
        <taxon>Fungi</taxon>
        <taxon>Fungi incertae sedis</taxon>
        <taxon>Mucoromycota</taxon>
        <taxon>Glomeromycotina</taxon>
        <taxon>Glomeromycetes</taxon>
        <taxon>Glomerales</taxon>
        <taxon>Glomeraceae</taxon>
        <taxon>Glomus</taxon>
    </lineage>
</organism>
<accession>A0A397SQC4</accession>